<dbReference type="SUPFAM" id="SSF55486">
    <property type="entry name" value="Metalloproteases ('zincins'), catalytic domain"/>
    <property type="match status" value="1"/>
</dbReference>
<dbReference type="OrthoDB" id="100605at2"/>
<reference evidence="5 6" key="1">
    <citation type="submission" date="2012-12" db="EMBL/GenBank/DDBJ databases">
        <title>Genome assembly of Fulvivirga imtechensis AK7.</title>
        <authorList>
            <person name="Nupur N."/>
            <person name="Khatri I."/>
            <person name="Kumar R."/>
            <person name="Subramanian S."/>
            <person name="Pinnaka A."/>
        </authorList>
    </citation>
    <scope>NUCLEOTIDE SEQUENCE [LARGE SCALE GENOMIC DNA]</scope>
    <source>
        <strain evidence="5 6">AK7</strain>
    </source>
</reference>
<dbReference type="PANTHER" id="PTHR45726:SF3">
    <property type="entry name" value="LEUKOTRIENE A-4 HYDROLASE"/>
    <property type="match status" value="1"/>
</dbReference>
<feature type="binding site" evidence="2">
    <location>
        <position position="333"/>
    </location>
    <ligand>
        <name>Zn(2+)</name>
        <dbReference type="ChEBI" id="CHEBI:29105"/>
        <note>catalytic</note>
    </ligand>
</feature>
<sequence length="547" mass="63374">MLRLRLFLIASVLLFSNTLAQEIPTRQDSLKGSITPERAWWNVVRYDITIEPNIRNHTLTGKNRILFEQTGKRTGEAMQIDLQAPLQIDSVLLEGEKIGQLTKEGDAWFVNLPNLQQKIHAITVYYSGAPKESVKPPYDGGIVWAKDSLERPWISAACQLLGGSVWYPCKDHYSEEPDHGASLTVIVPDSMVAVANGRLTSLESKHGKSSYTWAVVNPINNYGISFYIGNYVVLKHTYAGEKGDLDMSFWVLDYNRQKAINHMIPEVNLTMRAFEKWFGPYPFYEDGFKMVDASYIGMEHQSAIAYGNQYRKGRYKFKNLTALDKETDRLIVHEMAHEWFGNNITMSDMADRWVQEGFAAYGEELVMEELFGREVGREFYITRRKNYIKNKQPLISPYGIFRDAGPDMYFKGWAIVHMLREIVDDDDKFKALLREMNRRFYHQTVYSVELENFISEYLEINLKPFFNQYLRHASVPVLEYRQEGDNLSYRFVADVNDFKMPVKVKGTGRDVWLRATTSWQSTSIESRDYSEELIIDPNFLIQSKNVK</sequence>
<feature type="active site" description="Proton acceptor" evidence="1">
    <location>
        <position position="334"/>
    </location>
</feature>
<dbReference type="InterPro" id="IPR027268">
    <property type="entry name" value="Peptidase_M4/M1_CTD_sf"/>
</dbReference>
<name>L8JLP4_9BACT</name>
<dbReference type="InterPro" id="IPR014782">
    <property type="entry name" value="Peptidase_M1_dom"/>
</dbReference>
<dbReference type="Pfam" id="PF01433">
    <property type="entry name" value="Peptidase_M1"/>
    <property type="match status" value="1"/>
</dbReference>
<dbReference type="InterPro" id="IPR042097">
    <property type="entry name" value="Aminopeptidase_N-like_N_sf"/>
</dbReference>
<evidence type="ECO:0000256" key="2">
    <source>
        <dbReference type="PIRSR" id="PIRSR634015-3"/>
    </source>
</evidence>
<keyword evidence="6" id="KW-1185">Reference proteome</keyword>
<dbReference type="Gene3D" id="1.10.390.10">
    <property type="entry name" value="Neutral Protease Domain 2"/>
    <property type="match status" value="1"/>
</dbReference>
<keyword evidence="3" id="KW-0732">Signal</keyword>
<dbReference type="STRING" id="1237149.C900_00561"/>
<dbReference type="AlphaFoldDB" id="L8JLP4"/>
<dbReference type="GO" id="GO:0008237">
    <property type="term" value="F:metallopeptidase activity"/>
    <property type="evidence" value="ECO:0007669"/>
    <property type="project" value="InterPro"/>
</dbReference>
<dbReference type="eggNOG" id="COG0308">
    <property type="taxonomic scope" value="Bacteria"/>
</dbReference>
<dbReference type="PATRIC" id="fig|1237149.3.peg.5641"/>
<accession>L8JLP4</accession>
<proteinExistence type="predicted"/>
<dbReference type="Proteomes" id="UP000011135">
    <property type="component" value="Unassembled WGS sequence"/>
</dbReference>
<feature type="chain" id="PRO_5003993867" evidence="3">
    <location>
        <begin position="21"/>
        <end position="547"/>
    </location>
</feature>
<dbReference type="SUPFAM" id="SSF63737">
    <property type="entry name" value="Leukotriene A4 hydrolase N-terminal domain"/>
    <property type="match status" value="1"/>
</dbReference>
<evidence type="ECO:0000256" key="3">
    <source>
        <dbReference type="SAM" id="SignalP"/>
    </source>
</evidence>
<comment type="caution">
    <text evidence="5">The sequence shown here is derived from an EMBL/GenBank/DDBJ whole genome shotgun (WGS) entry which is preliminary data.</text>
</comment>
<feature type="active site" description="Proton donor" evidence="1">
    <location>
        <position position="409"/>
    </location>
</feature>
<organism evidence="5 6">
    <name type="scientific">Fulvivirga imtechensis AK7</name>
    <dbReference type="NCBI Taxonomy" id="1237149"/>
    <lineage>
        <taxon>Bacteria</taxon>
        <taxon>Pseudomonadati</taxon>
        <taxon>Bacteroidota</taxon>
        <taxon>Cytophagia</taxon>
        <taxon>Cytophagales</taxon>
        <taxon>Fulvivirgaceae</taxon>
        <taxon>Fulvivirga</taxon>
    </lineage>
</organism>
<feature type="domain" description="Peptidase M1 membrane alanine aminopeptidase" evidence="4">
    <location>
        <begin position="274"/>
        <end position="469"/>
    </location>
</feature>
<dbReference type="EMBL" id="AMZN01000123">
    <property type="protein sequence ID" value="ELR68297.1"/>
    <property type="molecule type" value="Genomic_DNA"/>
</dbReference>
<dbReference type="CDD" id="cd09603">
    <property type="entry name" value="M1_APN_like"/>
    <property type="match status" value="1"/>
</dbReference>
<evidence type="ECO:0000259" key="4">
    <source>
        <dbReference type="Pfam" id="PF01433"/>
    </source>
</evidence>
<keyword evidence="2" id="KW-0479">Metal-binding</keyword>
<keyword evidence="2" id="KW-0862">Zinc</keyword>
<gene>
    <name evidence="5" type="ORF">C900_00561</name>
</gene>
<feature type="signal peptide" evidence="3">
    <location>
        <begin position="1"/>
        <end position="20"/>
    </location>
</feature>
<dbReference type="GO" id="GO:0008270">
    <property type="term" value="F:zinc ion binding"/>
    <property type="evidence" value="ECO:0007669"/>
    <property type="project" value="InterPro"/>
</dbReference>
<dbReference type="RefSeq" id="WP_009583461.1">
    <property type="nucleotide sequence ID" value="NZ_AMZN01000123.1"/>
</dbReference>
<dbReference type="PANTHER" id="PTHR45726">
    <property type="entry name" value="LEUKOTRIENE A-4 HYDROLASE"/>
    <property type="match status" value="1"/>
</dbReference>
<evidence type="ECO:0000313" key="6">
    <source>
        <dbReference type="Proteomes" id="UP000011135"/>
    </source>
</evidence>
<feature type="binding site" evidence="2">
    <location>
        <position position="337"/>
    </location>
    <ligand>
        <name>Zn(2+)</name>
        <dbReference type="ChEBI" id="CHEBI:29105"/>
        <note>catalytic</note>
    </ligand>
</feature>
<protein>
    <submittedName>
        <fullName evidence="5">Peptidase M1 family protein</fullName>
    </submittedName>
</protein>
<evidence type="ECO:0000313" key="5">
    <source>
        <dbReference type="EMBL" id="ELR68297.1"/>
    </source>
</evidence>
<feature type="binding site" evidence="2">
    <location>
        <position position="356"/>
    </location>
    <ligand>
        <name>Zn(2+)</name>
        <dbReference type="ChEBI" id="CHEBI:29105"/>
        <note>catalytic</note>
    </ligand>
</feature>
<dbReference type="Gene3D" id="2.60.40.1730">
    <property type="entry name" value="tricorn interacting facor f3 domain"/>
    <property type="match status" value="1"/>
</dbReference>
<dbReference type="InterPro" id="IPR034015">
    <property type="entry name" value="M1_LTA4H"/>
</dbReference>
<comment type="cofactor">
    <cofactor evidence="2">
        <name>Zn(2+)</name>
        <dbReference type="ChEBI" id="CHEBI:29105"/>
    </cofactor>
    <text evidence="2">Binds 1 zinc ion per subunit.</text>
</comment>
<evidence type="ECO:0000256" key="1">
    <source>
        <dbReference type="PIRSR" id="PIRSR634015-1"/>
    </source>
</evidence>